<comment type="caution">
    <text evidence="1">The sequence shown here is derived from an EMBL/GenBank/DDBJ whole genome shotgun (WGS) entry which is preliminary data.</text>
</comment>
<proteinExistence type="predicted"/>
<sequence>YRNFASRNASFLAKEARITGQCRYVYLRCTIASIGRCVCERFEPACTPWSGKQILPGNHVRRPPKGHVYRGGYKEKRYVHIKCKSPFAHEITKPIVSCL</sequence>
<evidence type="ECO:0000313" key="2">
    <source>
        <dbReference type="Proteomes" id="UP000183567"/>
    </source>
</evidence>
<organism evidence="1 2">
    <name type="scientific">Rhizopogon vesiculosus</name>
    <dbReference type="NCBI Taxonomy" id="180088"/>
    <lineage>
        <taxon>Eukaryota</taxon>
        <taxon>Fungi</taxon>
        <taxon>Dikarya</taxon>
        <taxon>Basidiomycota</taxon>
        <taxon>Agaricomycotina</taxon>
        <taxon>Agaricomycetes</taxon>
        <taxon>Agaricomycetidae</taxon>
        <taxon>Boletales</taxon>
        <taxon>Suillineae</taxon>
        <taxon>Rhizopogonaceae</taxon>
        <taxon>Rhizopogon</taxon>
    </lineage>
</organism>
<gene>
    <name evidence="1" type="ORF">AZE42_09234</name>
</gene>
<name>A0A1J8R840_9AGAM</name>
<keyword evidence="2" id="KW-1185">Reference proteome</keyword>
<dbReference type="EMBL" id="LVVM01001748">
    <property type="protein sequence ID" value="OJA17914.1"/>
    <property type="molecule type" value="Genomic_DNA"/>
</dbReference>
<dbReference type="AlphaFoldDB" id="A0A1J8R840"/>
<accession>A0A1J8R840</accession>
<reference evidence="1 2" key="1">
    <citation type="submission" date="2016-03" db="EMBL/GenBank/DDBJ databases">
        <title>Comparative genomics of the ectomycorrhizal sister species Rhizopogon vinicolor and Rhizopogon vesiculosus (Basidiomycota: Boletales) reveals a divergence of the mating type B locus.</title>
        <authorList>
            <person name="Mujic A.B."/>
            <person name="Kuo A."/>
            <person name="Tritt A."/>
            <person name="Lipzen A."/>
            <person name="Chen C."/>
            <person name="Johnson J."/>
            <person name="Sharma A."/>
            <person name="Barry K."/>
            <person name="Grigoriev I.V."/>
            <person name="Spatafora J.W."/>
        </authorList>
    </citation>
    <scope>NUCLEOTIDE SEQUENCE [LARGE SCALE GENOMIC DNA]</scope>
    <source>
        <strain evidence="1 2">AM-OR11-056</strain>
    </source>
</reference>
<feature type="non-terminal residue" evidence="1">
    <location>
        <position position="1"/>
    </location>
</feature>
<dbReference type="OrthoDB" id="10367962at2759"/>
<dbReference type="Proteomes" id="UP000183567">
    <property type="component" value="Unassembled WGS sequence"/>
</dbReference>
<evidence type="ECO:0000313" key="1">
    <source>
        <dbReference type="EMBL" id="OJA17914.1"/>
    </source>
</evidence>
<protein>
    <submittedName>
        <fullName evidence="1">Uncharacterized protein</fullName>
    </submittedName>
</protein>